<evidence type="ECO:0000256" key="1">
    <source>
        <dbReference type="SAM" id="Phobius"/>
    </source>
</evidence>
<reference evidence="2" key="1">
    <citation type="submission" date="2024-05" db="EMBL/GenBank/DDBJ databases">
        <title>Isolation and characterization of the new Streptomyces phages Kamino, Geonosis, Abafar and Scarif infecting a broad range of host species.</title>
        <authorList>
            <person name="Rackow B."/>
            <person name="Rolland C."/>
            <person name="Mohnen I."/>
            <person name="Wittmann J."/>
            <person name="Muesken M."/>
            <person name="Overmann J."/>
            <person name="Frunzke J."/>
        </authorList>
    </citation>
    <scope>NUCLEOTIDE SEQUENCE</scope>
</reference>
<protein>
    <recommendedName>
        <fullName evidence="3">DUF3789 domain-containing protein</fullName>
    </recommendedName>
</protein>
<keyword evidence="1" id="KW-0472">Membrane</keyword>
<keyword evidence="1" id="KW-1133">Transmembrane helix</keyword>
<feature type="transmembrane region" description="Helical" evidence="1">
    <location>
        <begin position="6"/>
        <end position="28"/>
    </location>
</feature>
<organism evidence="2">
    <name type="scientific">Streptomyces phage Scarif</name>
    <dbReference type="NCBI Taxonomy" id="3158858"/>
    <lineage>
        <taxon>Viruses</taxon>
        <taxon>Duplodnaviria</taxon>
        <taxon>Heunggongvirae</taxon>
        <taxon>Uroviricota</taxon>
        <taxon>Caudoviricetes</taxon>
    </lineage>
</organism>
<proteinExistence type="predicted"/>
<sequence>MGYFLLGFLAGFVAAICGVICGLAITAIGKVEE</sequence>
<accession>A0AAU7GZ24</accession>
<evidence type="ECO:0000313" key="2">
    <source>
        <dbReference type="EMBL" id="XBM95180.1"/>
    </source>
</evidence>
<keyword evidence="1" id="KW-0812">Transmembrane</keyword>
<evidence type="ECO:0008006" key="3">
    <source>
        <dbReference type="Google" id="ProtNLM"/>
    </source>
</evidence>
<dbReference type="EMBL" id="PP750868">
    <property type="protein sequence ID" value="XBM95180.1"/>
    <property type="molecule type" value="Genomic_DNA"/>
</dbReference>
<gene>
    <name evidence="2" type="ORF">Scarif_00071</name>
</gene>
<name>A0AAU7GZ24_9CAUD</name>